<proteinExistence type="predicted"/>
<dbReference type="PIRSF" id="PIRSF028440">
    <property type="entry name" value="UCP_LAB_N"/>
    <property type="match status" value="1"/>
</dbReference>
<gene>
    <name evidence="3" type="ORF">ACFOEX_05435</name>
</gene>
<evidence type="ECO:0000256" key="1">
    <source>
        <dbReference type="SAM" id="Phobius"/>
    </source>
</evidence>
<feature type="transmembrane region" description="Helical" evidence="1">
    <location>
        <begin position="23"/>
        <end position="41"/>
    </location>
</feature>
<dbReference type="Pfam" id="PF07578">
    <property type="entry name" value="LAB_N"/>
    <property type="match status" value="1"/>
</dbReference>
<reference evidence="4" key="1">
    <citation type="journal article" date="2019" name="Int. J. Syst. Evol. Microbiol.">
        <title>The Global Catalogue of Microorganisms (GCM) 10K type strain sequencing project: providing services to taxonomists for standard genome sequencing and annotation.</title>
        <authorList>
            <consortium name="The Broad Institute Genomics Platform"/>
            <consortium name="The Broad Institute Genome Sequencing Center for Infectious Disease"/>
            <person name="Wu L."/>
            <person name="Ma J."/>
        </authorList>
    </citation>
    <scope>NUCLEOTIDE SEQUENCE [LARGE SCALE GENOMIC DNA]</scope>
    <source>
        <strain evidence="4">CCM 7941</strain>
    </source>
</reference>
<feature type="domain" description="Lipid A biosynthesis N-terminal" evidence="2">
    <location>
        <begin position="27"/>
        <end position="98"/>
    </location>
</feature>
<dbReference type="RefSeq" id="WP_376830496.1">
    <property type="nucleotide sequence ID" value="NZ_JBHLWR010000006.1"/>
</dbReference>
<feature type="transmembrane region" description="Helical" evidence="1">
    <location>
        <begin position="53"/>
        <end position="75"/>
    </location>
</feature>
<evidence type="ECO:0000313" key="3">
    <source>
        <dbReference type="EMBL" id="MFC3265802.1"/>
    </source>
</evidence>
<keyword evidence="4" id="KW-1185">Reference proteome</keyword>
<feature type="transmembrane region" description="Helical" evidence="1">
    <location>
        <begin position="81"/>
        <end position="99"/>
    </location>
</feature>
<dbReference type="EMBL" id="JBHRUV010000022">
    <property type="protein sequence ID" value="MFC3265802.1"/>
    <property type="molecule type" value="Genomic_DNA"/>
</dbReference>
<evidence type="ECO:0000313" key="4">
    <source>
        <dbReference type="Proteomes" id="UP001595536"/>
    </source>
</evidence>
<comment type="caution">
    <text evidence="3">The sequence shown here is derived from an EMBL/GenBank/DDBJ whole genome shotgun (WGS) entry which is preliminary data.</text>
</comment>
<sequence>MLIQLSHDIGGYLYDVFVARADLWLALGLFGQALFAMRFVVQWLASERAGRSVVPVAFWFFSIGGGVITLVYGLYRREPVIILGQALSVLIYVRNLMLIRRSGQRESESA</sequence>
<keyword evidence="1" id="KW-0472">Membrane</keyword>
<dbReference type="InterPro" id="IPR011499">
    <property type="entry name" value="Lipid_A_biosynth_N"/>
</dbReference>
<protein>
    <submittedName>
        <fullName evidence="3">Lipid-A-disaccharide synthase N-terminal domain-containing protein</fullName>
    </submittedName>
</protein>
<dbReference type="InterPro" id="IPR014546">
    <property type="entry name" value="UCP028440_lipidA_biosyn"/>
</dbReference>
<dbReference type="Gene3D" id="1.20.1280.290">
    <property type="match status" value="1"/>
</dbReference>
<dbReference type="Proteomes" id="UP001595536">
    <property type="component" value="Unassembled WGS sequence"/>
</dbReference>
<organism evidence="3 4">
    <name type="scientific">Camelimonas abortus</name>
    <dbReference type="NCBI Taxonomy" id="1017184"/>
    <lineage>
        <taxon>Bacteria</taxon>
        <taxon>Pseudomonadati</taxon>
        <taxon>Pseudomonadota</taxon>
        <taxon>Alphaproteobacteria</taxon>
        <taxon>Hyphomicrobiales</taxon>
        <taxon>Chelatococcaceae</taxon>
        <taxon>Camelimonas</taxon>
    </lineage>
</organism>
<dbReference type="SMART" id="SM01259">
    <property type="entry name" value="LAB_N"/>
    <property type="match status" value="1"/>
</dbReference>
<evidence type="ECO:0000259" key="2">
    <source>
        <dbReference type="SMART" id="SM01259"/>
    </source>
</evidence>
<name>A0ABV7LD17_9HYPH</name>
<keyword evidence="1" id="KW-1133">Transmembrane helix</keyword>
<keyword evidence="1" id="KW-0812">Transmembrane</keyword>
<accession>A0ABV7LD17</accession>